<reference evidence="2 3" key="1">
    <citation type="submission" date="2016-10" db="EMBL/GenBank/DDBJ databases">
        <title>Draft Genome sequence of Roseomonas sp. strain M3.</title>
        <authorList>
            <person name="Subhash Y."/>
            <person name="Lee S."/>
        </authorList>
    </citation>
    <scope>NUCLEOTIDE SEQUENCE [LARGE SCALE GENOMIC DNA]</scope>
    <source>
        <strain evidence="2 3">M3</strain>
    </source>
</reference>
<keyword evidence="1" id="KW-0472">Membrane</keyword>
<feature type="transmembrane region" description="Helical" evidence="1">
    <location>
        <begin position="192"/>
        <end position="211"/>
    </location>
</feature>
<dbReference type="Proteomes" id="UP000188879">
    <property type="component" value="Unassembled WGS sequence"/>
</dbReference>
<name>A0A1V2GZ11_9PROT</name>
<evidence type="ECO:0000313" key="3">
    <source>
        <dbReference type="Proteomes" id="UP000188879"/>
    </source>
</evidence>
<sequence>MFGVRLLLRAAWRGAFVAASFYLIAKVMAGRGGTSPLPLEQAFAQASFERLGEVAVHGALAAMLLICLLRPIPAGPCRAISGGLVMGAAAVVVFHQSTLFVLHQTAGLVPVRGFLFAPMHVLAEMPILAGMPSLYALMLLGGALGGLLALLLRLALVLPDLLVGWLVGALGFTWLQRWFITVPGFDAEWWQWVVINGGWGWGAVFLMRPLALRGGEDLHREFEEPQHAMEGAGRK</sequence>
<dbReference type="RefSeq" id="WP_076958660.1">
    <property type="nucleotide sequence ID" value="NZ_MLCO01000184.1"/>
</dbReference>
<dbReference type="OrthoDB" id="7274869at2"/>
<comment type="caution">
    <text evidence="2">The sequence shown here is derived from an EMBL/GenBank/DDBJ whole genome shotgun (WGS) entry which is preliminary data.</text>
</comment>
<feature type="transmembrane region" description="Helical" evidence="1">
    <location>
        <begin position="6"/>
        <end position="25"/>
    </location>
</feature>
<accession>A0A1V2GZ11</accession>
<protein>
    <submittedName>
        <fullName evidence="2">Uncharacterized protein</fullName>
    </submittedName>
</protein>
<gene>
    <name evidence="2" type="ORF">BKE38_17780</name>
</gene>
<keyword evidence="1" id="KW-1133">Transmembrane helix</keyword>
<proteinExistence type="predicted"/>
<dbReference type="EMBL" id="MLCO01000184">
    <property type="protein sequence ID" value="ONG50568.1"/>
    <property type="molecule type" value="Genomic_DNA"/>
</dbReference>
<feature type="transmembrane region" description="Helical" evidence="1">
    <location>
        <begin position="161"/>
        <end position="180"/>
    </location>
</feature>
<evidence type="ECO:0000256" key="1">
    <source>
        <dbReference type="SAM" id="Phobius"/>
    </source>
</evidence>
<dbReference type="AlphaFoldDB" id="A0A1V2GZ11"/>
<evidence type="ECO:0000313" key="2">
    <source>
        <dbReference type="EMBL" id="ONG50568.1"/>
    </source>
</evidence>
<feature type="transmembrane region" description="Helical" evidence="1">
    <location>
        <begin position="79"/>
        <end position="102"/>
    </location>
</feature>
<organism evidence="2 3">
    <name type="scientific">Teichococcus deserti</name>
    <dbReference type="NCBI Taxonomy" id="1817963"/>
    <lineage>
        <taxon>Bacteria</taxon>
        <taxon>Pseudomonadati</taxon>
        <taxon>Pseudomonadota</taxon>
        <taxon>Alphaproteobacteria</taxon>
        <taxon>Acetobacterales</taxon>
        <taxon>Roseomonadaceae</taxon>
        <taxon>Roseomonas</taxon>
    </lineage>
</organism>
<feature type="transmembrane region" description="Helical" evidence="1">
    <location>
        <begin position="54"/>
        <end position="73"/>
    </location>
</feature>
<feature type="transmembrane region" description="Helical" evidence="1">
    <location>
        <begin position="134"/>
        <end position="154"/>
    </location>
</feature>
<keyword evidence="3" id="KW-1185">Reference proteome</keyword>
<keyword evidence="1" id="KW-0812">Transmembrane</keyword>